<protein>
    <recommendedName>
        <fullName evidence="5">Secreted protein</fullName>
    </recommendedName>
</protein>
<feature type="signal peptide" evidence="2">
    <location>
        <begin position="1"/>
        <end position="18"/>
    </location>
</feature>
<feature type="chain" id="PRO_5015475801" description="Secreted protein" evidence="2">
    <location>
        <begin position="19"/>
        <end position="113"/>
    </location>
</feature>
<dbReference type="GeneID" id="36626586"/>
<name>A0A2T3ZTP5_TRIHA</name>
<feature type="region of interest" description="Disordered" evidence="1">
    <location>
        <begin position="62"/>
        <end position="96"/>
    </location>
</feature>
<evidence type="ECO:0000256" key="2">
    <source>
        <dbReference type="SAM" id="SignalP"/>
    </source>
</evidence>
<dbReference type="EMBL" id="KZ679702">
    <property type="protein sequence ID" value="PTB48181.1"/>
    <property type="molecule type" value="Genomic_DNA"/>
</dbReference>
<accession>A0A2T3ZTP5</accession>
<evidence type="ECO:0008006" key="5">
    <source>
        <dbReference type="Google" id="ProtNLM"/>
    </source>
</evidence>
<sequence length="113" mass="12195">MVFASITAGSLAVMPVLCFACFGADDTGAGQSGCSKASLTMHMYICYNAELVTATIPVIPSARNQEKRSSSISKMNRGPRHIPTRAARSRELNTQEKACDCARLKGTQSEEHR</sequence>
<dbReference type="RefSeq" id="XP_024767858.1">
    <property type="nucleotide sequence ID" value="XM_024918017.1"/>
</dbReference>
<organism evidence="3 4">
    <name type="scientific">Trichoderma harzianum CBS 226.95</name>
    <dbReference type="NCBI Taxonomy" id="983964"/>
    <lineage>
        <taxon>Eukaryota</taxon>
        <taxon>Fungi</taxon>
        <taxon>Dikarya</taxon>
        <taxon>Ascomycota</taxon>
        <taxon>Pezizomycotina</taxon>
        <taxon>Sordariomycetes</taxon>
        <taxon>Hypocreomycetidae</taxon>
        <taxon>Hypocreales</taxon>
        <taxon>Hypocreaceae</taxon>
        <taxon>Trichoderma</taxon>
    </lineage>
</organism>
<dbReference type="Proteomes" id="UP000241690">
    <property type="component" value="Unassembled WGS sequence"/>
</dbReference>
<proteinExistence type="predicted"/>
<keyword evidence="2" id="KW-0732">Signal</keyword>
<dbReference type="AlphaFoldDB" id="A0A2T3ZTP5"/>
<keyword evidence="4" id="KW-1185">Reference proteome</keyword>
<evidence type="ECO:0000313" key="3">
    <source>
        <dbReference type="EMBL" id="PTB48181.1"/>
    </source>
</evidence>
<gene>
    <name evidence="3" type="ORF">M431DRAFT_501444</name>
</gene>
<evidence type="ECO:0000256" key="1">
    <source>
        <dbReference type="SAM" id="MobiDB-lite"/>
    </source>
</evidence>
<reference evidence="3 4" key="1">
    <citation type="submission" date="2016-07" db="EMBL/GenBank/DDBJ databases">
        <title>Multiple horizontal gene transfer events from other fungi enriched the ability of initially mycotrophic Trichoderma (Ascomycota) to feed on dead plant biomass.</title>
        <authorList>
            <consortium name="DOE Joint Genome Institute"/>
            <person name="Aerts A."/>
            <person name="Atanasova L."/>
            <person name="Chenthamara K."/>
            <person name="Zhang J."/>
            <person name="Grujic M."/>
            <person name="Henrissat B."/>
            <person name="Kuo A."/>
            <person name="Salamov A."/>
            <person name="Lipzen A."/>
            <person name="Labutti K."/>
            <person name="Barry K."/>
            <person name="Miao Y."/>
            <person name="Rahimi M.J."/>
            <person name="Shen Q."/>
            <person name="Grigoriev I.V."/>
            <person name="Kubicek C.P."/>
            <person name="Druzhinina I.S."/>
        </authorList>
    </citation>
    <scope>NUCLEOTIDE SEQUENCE [LARGE SCALE GENOMIC DNA]</scope>
    <source>
        <strain evidence="3 4">CBS 226.95</strain>
    </source>
</reference>
<evidence type="ECO:0000313" key="4">
    <source>
        <dbReference type="Proteomes" id="UP000241690"/>
    </source>
</evidence>